<dbReference type="Proteomes" id="UP000650467">
    <property type="component" value="Unassembled WGS sequence"/>
</dbReference>
<dbReference type="PANTHER" id="PTHR11079:SF156">
    <property type="entry name" value="INACTIVE TRNA-SPECIFIC ADENOSINE DEAMINASE-LIKE PROTEIN 3-RELATED"/>
    <property type="match status" value="1"/>
</dbReference>
<name>A0A835STN0_CHLIN</name>
<dbReference type="GO" id="GO:0052717">
    <property type="term" value="F:tRNA-specific adenosine-34 deaminase activity"/>
    <property type="evidence" value="ECO:0007669"/>
    <property type="project" value="UniProtKB-EC"/>
</dbReference>
<keyword evidence="1" id="KW-0819">tRNA processing</keyword>
<protein>
    <recommendedName>
        <fullName evidence="4">CMP/dCMP-type deaminase domain-containing protein</fullName>
    </recommendedName>
</protein>
<feature type="region of interest" description="Disordered" evidence="3">
    <location>
        <begin position="261"/>
        <end position="309"/>
    </location>
</feature>
<comment type="caution">
    <text evidence="5">The sequence shown here is derived from an EMBL/GenBank/DDBJ whole genome shotgun (WGS) entry which is preliminary data.</text>
</comment>
<dbReference type="Gene3D" id="3.40.140.10">
    <property type="entry name" value="Cytidine Deaminase, domain 2"/>
    <property type="match status" value="1"/>
</dbReference>
<evidence type="ECO:0000259" key="4">
    <source>
        <dbReference type="PROSITE" id="PS51747"/>
    </source>
</evidence>
<evidence type="ECO:0000256" key="3">
    <source>
        <dbReference type="SAM" id="MobiDB-lite"/>
    </source>
</evidence>
<evidence type="ECO:0000256" key="2">
    <source>
        <dbReference type="ARBA" id="ARBA00038160"/>
    </source>
</evidence>
<sequence>MEVDSVADGGELPPPIAFKTAVMVPSQTELQLTTVPLAVAAFPAKAGNALIRTLGTTEPLADYKHLKRVRKAPDDGSLLEVILCALPHAAPAAAASSSADGASGAAAGADGTAAADAAGEQPEQLPLEQLPAELQALYSQHGGVRLRLMRGAAVPPQTRAQWEAWTKLWPITWRIPENGTPVTEEQPVDERTQRYFEHHMRRAIEMAAASRLDNAAVIAQPPSLEALAEAVDGTMFHPLRHAAMAVVAVAADRDLALWPPTATAAQPGEGAEGGGPGGLGAAAQPPEEESKAAEGGEGASKRPRLGDGAAQPAAAGVAVDAAAASASAAAAAASAGSRPYMCTGYDMFVVREPCIMCAMGLVHSRVQRVIYCQPDPQHGALGSRQRLHACRSLNHTYEVFRMERQPAAAGGVAPGQAS</sequence>
<dbReference type="EMBL" id="JAEHOC010000020">
    <property type="protein sequence ID" value="KAG2432908.1"/>
    <property type="molecule type" value="Genomic_DNA"/>
</dbReference>
<evidence type="ECO:0000313" key="6">
    <source>
        <dbReference type="Proteomes" id="UP000650467"/>
    </source>
</evidence>
<evidence type="ECO:0000313" key="5">
    <source>
        <dbReference type="EMBL" id="KAG2432908.1"/>
    </source>
</evidence>
<dbReference type="InterPro" id="IPR016193">
    <property type="entry name" value="Cytidine_deaminase-like"/>
</dbReference>
<dbReference type="PROSITE" id="PS51747">
    <property type="entry name" value="CYT_DCMP_DEAMINASES_2"/>
    <property type="match status" value="1"/>
</dbReference>
<dbReference type="OrthoDB" id="3180714at2759"/>
<proteinExistence type="inferred from homology"/>
<dbReference type="GO" id="GO:0002100">
    <property type="term" value="P:tRNA wobble adenosine to inosine editing"/>
    <property type="evidence" value="ECO:0007669"/>
    <property type="project" value="InterPro"/>
</dbReference>
<dbReference type="AlphaFoldDB" id="A0A835STN0"/>
<organism evidence="5 6">
    <name type="scientific">Chlamydomonas incerta</name>
    <dbReference type="NCBI Taxonomy" id="51695"/>
    <lineage>
        <taxon>Eukaryota</taxon>
        <taxon>Viridiplantae</taxon>
        <taxon>Chlorophyta</taxon>
        <taxon>core chlorophytes</taxon>
        <taxon>Chlorophyceae</taxon>
        <taxon>CS clade</taxon>
        <taxon>Chlamydomonadales</taxon>
        <taxon>Chlamydomonadaceae</taxon>
        <taxon>Chlamydomonas</taxon>
    </lineage>
</organism>
<comment type="similarity">
    <text evidence="2">Belongs to the cytidine and deoxycytidylate deaminase family. ADAT3 subfamily.</text>
</comment>
<dbReference type="GO" id="GO:0046872">
    <property type="term" value="F:metal ion binding"/>
    <property type="evidence" value="ECO:0007669"/>
    <property type="project" value="UniProtKB-KW"/>
</dbReference>
<dbReference type="SUPFAM" id="SSF53927">
    <property type="entry name" value="Cytidine deaminase-like"/>
    <property type="match status" value="1"/>
</dbReference>
<keyword evidence="6" id="KW-1185">Reference proteome</keyword>
<evidence type="ECO:0000256" key="1">
    <source>
        <dbReference type="ARBA" id="ARBA00022694"/>
    </source>
</evidence>
<feature type="region of interest" description="Disordered" evidence="3">
    <location>
        <begin position="98"/>
        <end position="120"/>
    </location>
</feature>
<dbReference type="GO" id="GO:0005634">
    <property type="term" value="C:nucleus"/>
    <property type="evidence" value="ECO:0007669"/>
    <property type="project" value="TreeGrafter"/>
</dbReference>
<dbReference type="PANTHER" id="PTHR11079">
    <property type="entry name" value="CYTOSINE DEAMINASE FAMILY MEMBER"/>
    <property type="match status" value="1"/>
</dbReference>
<accession>A0A835STN0</accession>
<feature type="domain" description="CMP/dCMP-type deaminase" evidence="4">
    <location>
        <begin position="253"/>
        <end position="383"/>
    </location>
</feature>
<gene>
    <name evidence="5" type="ORF">HXX76_008638</name>
</gene>
<reference evidence="5" key="1">
    <citation type="journal article" date="2020" name="bioRxiv">
        <title>Comparative genomics of Chlamydomonas.</title>
        <authorList>
            <person name="Craig R.J."/>
            <person name="Hasan A.R."/>
            <person name="Ness R.W."/>
            <person name="Keightley P.D."/>
        </authorList>
    </citation>
    <scope>NUCLEOTIDE SEQUENCE</scope>
    <source>
        <strain evidence="5">SAG 7.73</strain>
    </source>
</reference>
<feature type="compositionally biased region" description="Gly residues" evidence="3">
    <location>
        <begin position="270"/>
        <end position="280"/>
    </location>
</feature>
<dbReference type="GO" id="GO:0005737">
    <property type="term" value="C:cytoplasm"/>
    <property type="evidence" value="ECO:0007669"/>
    <property type="project" value="TreeGrafter"/>
</dbReference>
<dbReference type="InterPro" id="IPR002125">
    <property type="entry name" value="CMP_dCMP_dom"/>
</dbReference>